<evidence type="ECO:0000313" key="3">
    <source>
        <dbReference type="Proteomes" id="UP000050761"/>
    </source>
</evidence>
<protein>
    <submittedName>
        <fullName evidence="4">NDK domain-containing protein</fullName>
    </submittedName>
</protein>
<dbReference type="Gene3D" id="3.30.70.141">
    <property type="entry name" value="Nucleoside diphosphate kinase-like domain"/>
    <property type="match status" value="1"/>
</dbReference>
<feature type="domain" description="Nucleoside diphosphate kinase-like" evidence="2">
    <location>
        <begin position="106"/>
        <end position="138"/>
    </location>
</feature>
<dbReference type="InterPro" id="IPR034907">
    <property type="entry name" value="NDK-like_dom"/>
</dbReference>
<accession>A0A183GP04</accession>
<dbReference type="Pfam" id="PF00334">
    <property type="entry name" value="NDK"/>
    <property type="match status" value="1"/>
</dbReference>
<reference evidence="4" key="1">
    <citation type="submission" date="2019-09" db="UniProtKB">
        <authorList>
            <consortium name="WormBaseParasite"/>
        </authorList>
    </citation>
    <scope>IDENTIFICATION</scope>
</reference>
<comment type="similarity">
    <text evidence="1">Belongs to the NDK family.</text>
</comment>
<organism evidence="3 4">
    <name type="scientific">Heligmosomoides polygyrus</name>
    <name type="common">Parasitic roundworm</name>
    <dbReference type="NCBI Taxonomy" id="6339"/>
    <lineage>
        <taxon>Eukaryota</taxon>
        <taxon>Metazoa</taxon>
        <taxon>Ecdysozoa</taxon>
        <taxon>Nematoda</taxon>
        <taxon>Chromadorea</taxon>
        <taxon>Rhabditida</taxon>
        <taxon>Rhabditina</taxon>
        <taxon>Rhabditomorpha</taxon>
        <taxon>Strongyloidea</taxon>
        <taxon>Heligmosomidae</taxon>
        <taxon>Heligmosomoides</taxon>
    </lineage>
</organism>
<dbReference type="Proteomes" id="UP000050761">
    <property type="component" value="Unassembled WGS sequence"/>
</dbReference>
<comment type="caution">
    <text evidence="1">Lacks conserved residue(s) required for the propagation of feature annotation.</text>
</comment>
<evidence type="ECO:0000256" key="1">
    <source>
        <dbReference type="PROSITE-ProRule" id="PRU00706"/>
    </source>
</evidence>
<proteinExistence type="inferred from homology"/>
<evidence type="ECO:0000259" key="2">
    <source>
        <dbReference type="Pfam" id="PF00334"/>
    </source>
</evidence>
<dbReference type="AlphaFoldDB" id="A0A183GP04"/>
<sequence length="140" mass="16222">LISRHFIESAGKRNIRVVAVGVDGKDEQKWINNVAELEITRMFCTIEGPHKKQKMSVECYYRCLPVDIIDFHGVDRLGQKHHEYDDRTPLSLLRLLAAATVMATNERTFIAVKPDDVHRNLVGKIIHRSEERGYKLVVWR</sequence>
<dbReference type="SUPFAM" id="SSF54919">
    <property type="entry name" value="Nucleoside diphosphate kinase, NDK"/>
    <property type="match status" value="1"/>
</dbReference>
<dbReference type="PROSITE" id="PS51374">
    <property type="entry name" value="NDPK_LIKE"/>
    <property type="match status" value="1"/>
</dbReference>
<evidence type="ECO:0000313" key="4">
    <source>
        <dbReference type="WBParaSite" id="HPBE_0002442401-mRNA-1"/>
    </source>
</evidence>
<name>A0A183GP04_HELPZ</name>
<dbReference type="WBParaSite" id="HPBE_0002442401-mRNA-1">
    <property type="protein sequence ID" value="HPBE_0002442401-mRNA-1"/>
    <property type="gene ID" value="HPBE_0002442401"/>
</dbReference>
<dbReference type="InterPro" id="IPR036850">
    <property type="entry name" value="NDK-like_dom_sf"/>
</dbReference>
<keyword evidence="3" id="KW-1185">Reference proteome</keyword>